<dbReference type="Proteomes" id="UP001325680">
    <property type="component" value="Chromosome"/>
</dbReference>
<evidence type="ECO:0000313" key="1">
    <source>
        <dbReference type="EMBL" id="WQD36923.1"/>
    </source>
</evidence>
<evidence type="ECO:0008006" key="3">
    <source>
        <dbReference type="Google" id="ProtNLM"/>
    </source>
</evidence>
<protein>
    <recommendedName>
        <fullName evidence="3">PIN domain-containing protein</fullName>
    </recommendedName>
</protein>
<gene>
    <name evidence="1" type="ORF">U0035_14720</name>
</gene>
<dbReference type="EMBL" id="CP139960">
    <property type="protein sequence ID" value="WQD36923.1"/>
    <property type="molecule type" value="Genomic_DNA"/>
</dbReference>
<proteinExistence type="predicted"/>
<dbReference type="RefSeq" id="WP_162817944.1">
    <property type="nucleotide sequence ID" value="NZ_CP139960.1"/>
</dbReference>
<evidence type="ECO:0000313" key="2">
    <source>
        <dbReference type="Proteomes" id="UP001325680"/>
    </source>
</evidence>
<name>A0ABZ0W0Y0_9BACT</name>
<reference evidence="1 2" key="1">
    <citation type="submission" date="2023-12" db="EMBL/GenBank/DDBJ databases">
        <title>Genome sequencing and assembly of bacterial species from a model synthetic community.</title>
        <authorList>
            <person name="Hogle S.L."/>
        </authorList>
    </citation>
    <scope>NUCLEOTIDE SEQUENCE [LARGE SCALE GENOMIC DNA]</scope>
    <source>
        <strain evidence="1 2">HAMBI_3031</strain>
    </source>
</reference>
<keyword evidence="2" id="KW-1185">Reference proteome</keyword>
<accession>A0ABZ0W0Y0</accession>
<sequence length="51" mass="6022">MSYDDLEDNIQYCTVQYHHLDYFVTSDLGMFNHKWEGIAVISPRKLLETLA</sequence>
<organism evidence="1 2">
    <name type="scientific">Niabella yanshanensis</name>
    <dbReference type="NCBI Taxonomy" id="577386"/>
    <lineage>
        <taxon>Bacteria</taxon>
        <taxon>Pseudomonadati</taxon>
        <taxon>Bacteroidota</taxon>
        <taxon>Chitinophagia</taxon>
        <taxon>Chitinophagales</taxon>
        <taxon>Chitinophagaceae</taxon>
        <taxon>Niabella</taxon>
    </lineage>
</organism>